<evidence type="ECO:0000313" key="2">
    <source>
        <dbReference type="EMBL" id="GAU97702.1"/>
    </source>
</evidence>
<dbReference type="AlphaFoldDB" id="A0A1D1VC90"/>
<dbReference type="EMBL" id="BDGG01000004">
    <property type="protein sequence ID" value="GAU97702.1"/>
    <property type="molecule type" value="Genomic_DNA"/>
</dbReference>
<organism evidence="2 3">
    <name type="scientific">Ramazzottius varieornatus</name>
    <name type="common">Water bear</name>
    <name type="synonym">Tardigrade</name>
    <dbReference type="NCBI Taxonomy" id="947166"/>
    <lineage>
        <taxon>Eukaryota</taxon>
        <taxon>Metazoa</taxon>
        <taxon>Ecdysozoa</taxon>
        <taxon>Tardigrada</taxon>
        <taxon>Eutardigrada</taxon>
        <taxon>Parachela</taxon>
        <taxon>Hypsibioidea</taxon>
        <taxon>Ramazzottiidae</taxon>
        <taxon>Ramazzottius</taxon>
    </lineage>
</organism>
<dbReference type="Proteomes" id="UP000186922">
    <property type="component" value="Unassembled WGS sequence"/>
</dbReference>
<gene>
    <name evidence="2" type="primary">RvY_08952-1</name>
    <name evidence="2" type="synonym">RvY_08952.1</name>
    <name evidence="2" type="ORF">RvY_08952</name>
</gene>
<keyword evidence="3" id="KW-1185">Reference proteome</keyword>
<name>A0A1D1VC90_RAMVA</name>
<protein>
    <submittedName>
        <fullName evidence="2">Uncharacterized protein</fullName>
    </submittedName>
</protein>
<sequence>MNLPVSGSKDTLLERYRIAVANMKTNGCGSRGVAQFVTSSDEDPVINVHLPTYDLRDNILLLLSKMEEAKTRKVREAVEAKYPVFTGVEMPIEANPNRHADQFPGLLGRRYEKSCGAFTGRDQKLEGEIKILRDSHKAILKRLFTLKNTSQRLLAPPNDTQSTKPSVPIPTEQPVTTPKFTSIAARKPQLPKKNGVPRKVRPFILKGTRQTDENTITGNPLQARGLPSRDFAVRGVPKHITVEQLSAYLQGIGVNPRFVRIVPIVPIGPDDTKSSTVGRIGIYTSNADVLLKAENWSSNMSIAPWKFEGGPALMFNSPCIPY</sequence>
<reference evidence="2 3" key="1">
    <citation type="journal article" date="2016" name="Nat. Commun.">
        <title>Extremotolerant tardigrade genome and improved radiotolerance of human cultured cells by tardigrade-unique protein.</title>
        <authorList>
            <person name="Hashimoto T."/>
            <person name="Horikawa D.D."/>
            <person name="Saito Y."/>
            <person name="Kuwahara H."/>
            <person name="Kozuka-Hata H."/>
            <person name="Shin-I T."/>
            <person name="Minakuchi Y."/>
            <person name="Ohishi K."/>
            <person name="Motoyama A."/>
            <person name="Aizu T."/>
            <person name="Enomoto A."/>
            <person name="Kondo K."/>
            <person name="Tanaka S."/>
            <person name="Hara Y."/>
            <person name="Koshikawa S."/>
            <person name="Sagara H."/>
            <person name="Miura T."/>
            <person name="Yokobori S."/>
            <person name="Miyagawa K."/>
            <person name="Suzuki Y."/>
            <person name="Kubo T."/>
            <person name="Oyama M."/>
            <person name="Kohara Y."/>
            <person name="Fujiyama A."/>
            <person name="Arakawa K."/>
            <person name="Katayama T."/>
            <person name="Toyoda A."/>
            <person name="Kunieda T."/>
        </authorList>
    </citation>
    <scope>NUCLEOTIDE SEQUENCE [LARGE SCALE GENOMIC DNA]</scope>
    <source>
        <strain evidence="2 3">YOKOZUNA-1</strain>
    </source>
</reference>
<feature type="region of interest" description="Disordered" evidence="1">
    <location>
        <begin position="153"/>
        <end position="175"/>
    </location>
</feature>
<comment type="caution">
    <text evidence="2">The sequence shown here is derived from an EMBL/GenBank/DDBJ whole genome shotgun (WGS) entry which is preliminary data.</text>
</comment>
<evidence type="ECO:0000313" key="3">
    <source>
        <dbReference type="Proteomes" id="UP000186922"/>
    </source>
</evidence>
<feature type="compositionally biased region" description="Polar residues" evidence="1">
    <location>
        <begin position="153"/>
        <end position="165"/>
    </location>
</feature>
<evidence type="ECO:0000256" key="1">
    <source>
        <dbReference type="SAM" id="MobiDB-lite"/>
    </source>
</evidence>
<accession>A0A1D1VC90</accession>
<proteinExistence type="predicted"/>